<dbReference type="SUPFAM" id="SSF54593">
    <property type="entry name" value="Glyoxalase/Bleomycin resistance protein/Dihydroxybiphenyl dioxygenase"/>
    <property type="match status" value="1"/>
</dbReference>
<dbReference type="RefSeq" id="WP_344732838.1">
    <property type="nucleotide sequence ID" value="NZ_BAAAZH010000012.1"/>
</dbReference>
<evidence type="ECO:0000259" key="1">
    <source>
        <dbReference type="Pfam" id="PF18029"/>
    </source>
</evidence>
<sequence>MPSTTPPPTRPALVGLAVYAVDLDRLVAFYRGVLDLAEVERGPGFVTLADTSCELSVVAIPAEIAARLTVGSPPRLQEDAALKPVFVVASLAEAAVRAAELGGGTRDQDSAWTFRGLRRLDGFDPEGNVVQFAEVV</sequence>
<accession>A0ABP7XIF1</accession>
<dbReference type="Gene3D" id="3.10.180.10">
    <property type="entry name" value="2,3-Dihydroxybiphenyl 1,2-Dioxygenase, domain 1"/>
    <property type="match status" value="1"/>
</dbReference>
<organism evidence="2 3">
    <name type="scientific">Nocardioides fonticola</name>
    <dbReference type="NCBI Taxonomy" id="450363"/>
    <lineage>
        <taxon>Bacteria</taxon>
        <taxon>Bacillati</taxon>
        <taxon>Actinomycetota</taxon>
        <taxon>Actinomycetes</taxon>
        <taxon>Propionibacteriales</taxon>
        <taxon>Nocardioidaceae</taxon>
        <taxon>Nocardioides</taxon>
    </lineage>
</organism>
<feature type="domain" description="Glyoxalase-like" evidence="1">
    <location>
        <begin position="18"/>
        <end position="130"/>
    </location>
</feature>
<reference evidence="3" key="1">
    <citation type="journal article" date="2019" name="Int. J. Syst. Evol. Microbiol.">
        <title>The Global Catalogue of Microorganisms (GCM) 10K type strain sequencing project: providing services to taxonomists for standard genome sequencing and annotation.</title>
        <authorList>
            <consortium name="The Broad Institute Genomics Platform"/>
            <consortium name="The Broad Institute Genome Sequencing Center for Infectious Disease"/>
            <person name="Wu L."/>
            <person name="Ma J."/>
        </authorList>
    </citation>
    <scope>NUCLEOTIDE SEQUENCE [LARGE SCALE GENOMIC DNA]</scope>
    <source>
        <strain evidence="3">JCM 16703</strain>
    </source>
</reference>
<evidence type="ECO:0000313" key="3">
    <source>
        <dbReference type="Proteomes" id="UP001501495"/>
    </source>
</evidence>
<comment type="caution">
    <text evidence="2">The sequence shown here is derived from an EMBL/GenBank/DDBJ whole genome shotgun (WGS) entry which is preliminary data.</text>
</comment>
<name>A0ABP7XIF1_9ACTN</name>
<proteinExistence type="predicted"/>
<dbReference type="EMBL" id="BAAAZH010000012">
    <property type="protein sequence ID" value="GAA4116669.1"/>
    <property type="molecule type" value="Genomic_DNA"/>
</dbReference>
<evidence type="ECO:0000313" key="2">
    <source>
        <dbReference type="EMBL" id="GAA4116669.1"/>
    </source>
</evidence>
<protein>
    <submittedName>
        <fullName evidence="2">Glyoxalase/bleomycin resistance/dioxygenase family protein</fullName>
    </submittedName>
</protein>
<gene>
    <name evidence="2" type="ORF">GCM10022215_16500</name>
</gene>
<keyword evidence="3" id="KW-1185">Reference proteome</keyword>
<dbReference type="InterPro" id="IPR029068">
    <property type="entry name" value="Glyas_Bleomycin-R_OHBP_Dase"/>
</dbReference>
<dbReference type="Pfam" id="PF18029">
    <property type="entry name" value="Glyoxalase_6"/>
    <property type="match status" value="1"/>
</dbReference>
<dbReference type="InterPro" id="IPR041581">
    <property type="entry name" value="Glyoxalase_6"/>
</dbReference>
<dbReference type="Proteomes" id="UP001501495">
    <property type="component" value="Unassembled WGS sequence"/>
</dbReference>